<accession>F3ZVQ7</accession>
<dbReference type="STRING" id="697281.Mahau_2283"/>
<dbReference type="OrthoDB" id="2067266at2"/>
<evidence type="ECO:0000313" key="2">
    <source>
        <dbReference type="Proteomes" id="UP000008457"/>
    </source>
</evidence>
<dbReference type="EMBL" id="CP002360">
    <property type="protein sequence ID" value="AEE97451.1"/>
    <property type="molecule type" value="Genomic_DNA"/>
</dbReference>
<dbReference type="HOGENOM" id="CLU_2302486_0_0_9"/>
<reference evidence="1 2" key="2">
    <citation type="journal article" date="2011" name="Stand. Genomic Sci.">
        <title>Complete genome sequence of Mahella australiensis type strain (50-1 BON).</title>
        <authorList>
            <person name="Sikorski J."/>
            <person name="Teshima H."/>
            <person name="Nolan M."/>
            <person name="Lucas S."/>
            <person name="Hammon N."/>
            <person name="Deshpande S."/>
            <person name="Cheng J.F."/>
            <person name="Pitluck S."/>
            <person name="Liolios K."/>
            <person name="Pagani I."/>
            <person name="Ivanova N."/>
            <person name="Huntemann M."/>
            <person name="Mavromatis K."/>
            <person name="Ovchinikova G."/>
            <person name="Pati A."/>
            <person name="Tapia R."/>
            <person name="Han C."/>
            <person name="Goodwin L."/>
            <person name="Chen A."/>
            <person name="Palaniappan K."/>
            <person name="Land M."/>
            <person name="Hauser L."/>
            <person name="Ngatchou-Djao O.D."/>
            <person name="Rohde M."/>
            <person name="Pukall R."/>
            <person name="Spring S."/>
            <person name="Abt B."/>
            <person name="Goker M."/>
            <person name="Detter J.C."/>
            <person name="Woyke T."/>
            <person name="Bristow J."/>
            <person name="Markowitz V."/>
            <person name="Hugenholtz P."/>
            <person name="Eisen J.A."/>
            <person name="Kyrpides N.C."/>
            <person name="Klenk H.P."/>
            <person name="Lapidus A."/>
        </authorList>
    </citation>
    <scope>NUCLEOTIDE SEQUENCE [LARGE SCALE GENOMIC DNA]</scope>
    <source>
        <strain evidence="2">DSM 15567 / CIP 107919 / 50-1 BON</strain>
    </source>
</reference>
<evidence type="ECO:0000313" key="1">
    <source>
        <dbReference type="EMBL" id="AEE97451.1"/>
    </source>
</evidence>
<protein>
    <submittedName>
        <fullName evidence="1">Uncharacterized protein</fullName>
    </submittedName>
</protein>
<dbReference type="AlphaFoldDB" id="F3ZVQ7"/>
<dbReference type="KEGG" id="mas:Mahau_2283"/>
<proteinExistence type="predicted"/>
<reference evidence="2" key="1">
    <citation type="submission" date="2010-11" db="EMBL/GenBank/DDBJ databases">
        <title>The complete genome of Mahella australiensis DSM 15567.</title>
        <authorList>
            <consortium name="US DOE Joint Genome Institute (JGI-PGF)"/>
            <person name="Lucas S."/>
            <person name="Copeland A."/>
            <person name="Lapidus A."/>
            <person name="Bruce D."/>
            <person name="Goodwin L."/>
            <person name="Pitluck S."/>
            <person name="Kyrpides N."/>
            <person name="Mavromatis K."/>
            <person name="Pagani I."/>
            <person name="Ivanova N."/>
            <person name="Teshima H."/>
            <person name="Brettin T."/>
            <person name="Detter J.C."/>
            <person name="Han C."/>
            <person name="Tapia R."/>
            <person name="Land M."/>
            <person name="Hauser L."/>
            <person name="Markowitz V."/>
            <person name="Cheng J.-F."/>
            <person name="Hugenholtz P."/>
            <person name="Woyke T."/>
            <person name="Wu D."/>
            <person name="Spring S."/>
            <person name="Pukall R."/>
            <person name="Steenblock K."/>
            <person name="Schneider S."/>
            <person name="Klenk H.-P."/>
            <person name="Eisen J.A."/>
        </authorList>
    </citation>
    <scope>NUCLEOTIDE SEQUENCE [LARGE SCALE GENOMIC DNA]</scope>
    <source>
        <strain evidence="2">DSM 15567 / CIP 107919 / 50-1 BON</strain>
    </source>
</reference>
<keyword evidence="2" id="KW-1185">Reference proteome</keyword>
<sequence length="100" mass="11859">MKGIVTFLDKDRIKIDERSIIELDFKEECIIEESIKLFRDSDPCIIHRTFCANKIGMDILDEVNRQYQGQKEVCFTVDELPDYMLDKIDLHSTVEYIIIR</sequence>
<dbReference type="RefSeq" id="WP_013781877.1">
    <property type="nucleotide sequence ID" value="NC_015520.1"/>
</dbReference>
<gene>
    <name evidence="1" type="ordered locus">Mahau_2283</name>
</gene>
<organism evidence="1 2">
    <name type="scientific">Mahella australiensis (strain DSM 15567 / CIP 107919 / 50-1 BON)</name>
    <dbReference type="NCBI Taxonomy" id="697281"/>
    <lineage>
        <taxon>Bacteria</taxon>
        <taxon>Bacillati</taxon>
        <taxon>Bacillota</taxon>
        <taxon>Clostridia</taxon>
        <taxon>Thermoanaerobacterales</taxon>
        <taxon>Thermoanaerobacterales Family IV. Incertae Sedis</taxon>
        <taxon>Mahella</taxon>
    </lineage>
</organism>
<dbReference type="Proteomes" id="UP000008457">
    <property type="component" value="Chromosome"/>
</dbReference>
<name>F3ZVQ7_MAHA5</name>